<dbReference type="EMBL" id="JBHZOL010000109">
    <property type="protein sequence ID" value="MFE4108403.1"/>
    <property type="molecule type" value="Genomic_DNA"/>
</dbReference>
<evidence type="ECO:0000313" key="1">
    <source>
        <dbReference type="EMBL" id="MFE4108403.1"/>
    </source>
</evidence>
<gene>
    <name evidence="1" type="primary">csx17</name>
    <name evidence="1" type="ORF">ACFVKH_19150</name>
</gene>
<dbReference type="InterPro" id="IPR026483">
    <property type="entry name" value="Cas_Csx17"/>
</dbReference>
<keyword evidence="2" id="KW-1185">Reference proteome</keyword>
<dbReference type="RefSeq" id="WP_377968034.1">
    <property type="nucleotide sequence ID" value="NZ_JBHZOL010000109.1"/>
</dbReference>
<name>A0ABW6IJJ5_9CYAN</name>
<organism evidence="1 2">
    <name type="scientific">Almyronema epifaneia S1</name>
    <dbReference type="NCBI Taxonomy" id="2991925"/>
    <lineage>
        <taxon>Bacteria</taxon>
        <taxon>Bacillati</taxon>
        <taxon>Cyanobacteriota</taxon>
        <taxon>Cyanophyceae</taxon>
        <taxon>Nodosilineales</taxon>
        <taxon>Nodosilineaceae</taxon>
        <taxon>Almyronema</taxon>
        <taxon>Almyronema epifaneia</taxon>
    </lineage>
</organism>
<dbReference type="Proteomes" id="UP001600165">
    <property type="component" value="Unassembled WGS sequence"/>
</dbReference>
<comment type="caution">
    <text evidence="1">The sequence shown here is derived from an EMBL/GenBank/DDBJ whole genome shotgun (WGS) entry which is preliminary data.</text>
</comment>
<sequence>MPSFPELKGCTPEPLSNYLKALGILRLVVEQNADPKAKSYWYGNYFCLQTALSKDELTQFFLSQYRPTPLVAPWNGSTGFYPKDKAQKKLLAAFQSAEPQRFGIYGKTIAIAQKQVEDLKLEAQPKERSDKQRLLTRLRNNLPDEAVKWLDTCALITSEGISFPPLMGTGGNDGNFEFSRTFMQQLQVVMDLKTGEPTELAEPLLRAAIFDAVVPGLAFSGKIGQFNPIAAGGANASPGYDADSRVNPWDFILMLEGTLLFISGATRRYEHTAAAEMAYPFTVRSATVGYGSAAEADKSRAELWTPLWSSPTGLKELQSLFSEGRAKVGTRTATDGVDFARAISSFGVRIGLDEFVRYSFQERNGLSYFAIPIGRFQPHQNHRSSLLNEIDSWLLRLKGEAQKDTALASLRRSHRQLQTAILKLAQQSTGLLEVLIALGQVEATLDLSLRTKEQKYPTPIPRLSKAWVSACNDNSPEFRLALALAGQNLRERLVWVRFNERNYPQWQKSDDGKTIWQHGTLIKNLINWLKRQEIEWLQQQKRDSPAPDSEETRKQQMGFPIAPLGDVALWIAGAVDEERIAAIARGLSLVDLNSFETEYSAPSAAYPVPAAYALVKLAHYRELTKARLSRAVHKIFLVPKGQSPSITLSDQPLPHTPGLLTHLAAGNSLRATELAARRLHASGYAPAVRTGLFEPGDRPQRIAAALAFPLADWDMARLLKQVCQLNAQPDDKEHNGLLSAEGSNETSD</sequence>
<accession>A0ABW6IJJ5</accession>
<protein>
    <submittedName>
        <fullName evidence="1">Type I-U CRISPR-associated protein Csx17</fullName>
    </submittedName>
</protein>
<evidence type="ECO:0000313" key="2">
    <source>
        <dbReference type="Proteomes" id="UP001600165"/>
    </source>
</evidence>
<reference evidence="1 2" key="1">
    <citation type="submission" date="2024-10" db="EMBL/GenBank/DDBJ databases">
        <authorList>
            <person name="Ratan Roy A."/>
            <person name="Morales Sandoval P.H."/>
            <person name="De Los Santos Villalobos S."/>
            <person name="Chakraborty S."/>
            <person name="Mukherjee J."/>
        </authorList>
    </citation>
    <scope>NUCLEOTIDE SEQUENCE [LARGE SCALE GENOMIC DNA]</scope>
    <source>
        <strain evidence="1 2">S1</strain>
    </source>
</reference>
<dbReference type="NCBIfam" id="TIGR04113">
    <property type="entry name" value="cas_csx17"/>
    <property type="match status" value="1"/>
</dbReference>
<proteinExistence type="predicted"/>